<dbReference type="PRINTS" id="PR00101">
    <property type="entry name" value="ATCASE"/>
</dbReference>
<dbReference type="PROSITE" id="PS00097">
    <property type="entry name" value="CARBAMOYLTRANSFERASE"/>
    <property type="match status" value="1"/>
</dbReference>
<dbReference type="PANTHER" id="PTHR45753">
    <property type="entry name" value="ORNITHINE CARBAMOYLTRANSFERASE, MITOCHONDRIAL"/>
    <property type="match status" value="1"/>
</dbReference>
<dbReference type="Pfam" id="PF00185">
    <property type="entry name" value="OTCace"/>
    <property type="match status" value="1"/>
</dbReference>
<organism evidence="10 11">
    <name type="scientific">Sediminibacillus halophilus</name>
    <dbReference type="NCBI Taxonomy" id="482461"/>
    <lineage>
        <taxon>Bacteria</taxon>
        <taxon>Bacillati</taxon>
        <taxon>Bacillota</taxon>
        <taxon>Bacilli</taxon>
        <taxon>Bacillales</taxon>
        <taxon>Bacillaceae</taxon>
        <taxon>Sediminibacillus</taxon>
    </lineage>
</organism>
<keyword evidence="3 7" id="KW-0808">Transferase</keyword>
<protein>
    <recommendedName>
        <fullName evidence="7">Aspartate carbamoyltransferase</fullName>
        <ecNumber evidence="7">2.1.3.2</ecNumber>
    </recommendedName>
    <alternativeName>
        <fullName evidence="7">Aspartate transcarbamylase</fullName>
        <shortName evidence="7">ATCase</shortName>
    </alternativeName>
</protein>
<feature type="domain" description="Aspartate/ornithine carbamoyltransferase Asp/Orn-binding" evidence="8">
    <location>
        <begin position="166"/>
        <end position="307"/>
    </location>
</feature>
<keyword evidence="11" id="KW-1185">Reference proteome</keyword>
<feature type="domain" description="Aspartate/ornithine carbamoyltransferase carbamoyl-P binding" evidence="9">
    <location>
        <begin position="22"/>
        <end position="159"/>
    </location>
</feature>
<dbReference type="GO" id="GO:0004070">
    <property type="term" value="F:aspartate carbamoyltransferase activity"/>
    <property type="evidence" value="ECO:0007669"/>
    <property type="project" value="UniProtKB-UniRule"/>
</dbReference>
<evidence type="ECO:0000256" key="1">
    <source>
        <dbReference type="ARBA" id="ARBA00004852"/>
    </source>
</evidence>
<sequence>MLLVKREGQSLVIKEEKTRMEHFLSMKDLSEHEILRLLKEAEAIKAGGQKPFEKQLFAGNLFFEPSTRTKMSFTIAERRLGLESLDFTGESSSLVKGESIYDTARTFEAIGASLLVIRHPEENMAERLAADISIPVINAGDGTGEHPTQSLLDLMTIYQEFNRFSGLRIVIAGDIKHSRVARSNALALKTLGAEVYLSCKPEWEDPSLPYPYISIDEAAEIGDVVMLLRIQHERHGETNGVNPADYLRHFGLTIERERAMQPHAVILHPAPVNRGIEIEDELVECPRSRIFKQMENGVFARMAVIKHLLTDRGIIDDLNIDQRDAIISR</sequence>
<keyword evidence="4 7" id="KW-0665">Pyrimidine biosynthesis</keyword>
<dbReference type="InterPro" id="IPR006131">
    <property type="entry name" value="Asp_carbamoyltransf_Asp/Orn-bd"/>
</dbReference>
<dbReference type="EMBL" id="FNHF01000001">
    <property type="protein sequence ID" value="SDL76112.1"/>
    <property type="molecule type" value="Genomic_DNA"/>
</dbReference>
<feature type="binding site" evidence="7">
    <location>
        <position position="68"/>
    </location>
    <ligand>
        <name>carbamoyl phosphate</name>
        <dbReference type="ChEBI" id="CHEBI:58228"/>
    </ligand>
</feature>
<evidence type="ECO:0000256" key="6">
    <source>
        <dbReference type="ARBA" id="ARBA00048859"/>
    </source>
</evidence>
<dbReference type="PRINTS" id="PR00100">
    <property type="entry name" value="AOTCASE"/>
</dbReference>
<dbReference type="InterPro" id="IPR006132">
    <property type="entry name" value="Asp/Orn_carbamoyltranf_P-bd"/>
</dbReference>
<feature type="binding site" evidence="7">
    <location>
        <position position="146"/>
    </location>
    <ligand>
        <name>carbamoyl phosphate</name>
        <dbReference type="ChEBI" id="CHEBI:58228"/>
    </ligand>
</feature>
<dbReference type="UniPathway" id="UPA00070">
    <property type="reaction ID" value="UER00116"/>
</dbReference>
<name>A0A1G9MP89_9BACI</name>
<dbReference type="GO" id="GO:0016597">
    <property type="term" value="F:amino acid binding"/>
    <property type="evidence" value="ECO:0007669"/>
    <property type="project" value="InterPro"/>
</dbReference>
<dbReference type="EC" id="2.1.3.2" evidence="7"/>
<dbReference type="InterPro" id="IPR002082">
    <property type="entry name" value="Asp_carbamoyltransf"/>
</dbReference>
<evidence type="ECO:0000259" key="9">
    <source>
        <dbReference type="Pfam" id="PF02729"/>
    </source>
</evidence>
<feature type="binding site" evidence="7">
    <location>
        <position position="270"/>
    </location>
    <ligand>
        <name>carbamoyl phosphate</name>
        <dbReference type="ChEBI" id="CHEBI:58228"/>
    </ligand>
</feature>
<comment type="subunit">
    <text evidence="7">Heterododecamer (2C3:3R2) of six catalytic PyrB chains organized as two trimers (C3), and six regulatory PyrI chains organized as three dimers (R2).</text>
</comment>
<feature type="binding site" evidence="7">
    <location>
        <position position="179"/>
    </location>
    <ligand>
        <name>L-aspartate</name>
        <dbReference type="ChEBI" id="CHEBI:29991"/>
    </ligand>
</feature>
<dbReference type="PANTHER" id="PTHR45753:SF6">
    <property type="entry name" value="ASPARTATE CARBAMOYLTRANSFERASE"/>
    <property type="match status" value="1"/>
</dbReference>
<evidence type="ECO:0000313" key="10">
    <source>
        <dbReference type="EMBL" id="SDL76112.1"/>
    </source>
</evidence>
<dbReference type="SUPFAM" id="SSF53671">
    <property type="entry name" value="Aspartate/ornithine carbamoyltransferase"/>
    <property type="match status" value="1"/>
</dbReference>
<dbReference type="GO" id="GO:0006207">
    <property type="term" value="P:'de novo' pyrimidine nucleobase biosynthetic process"/>
    <property type="evidence" value="ECO:0007669"/>
    <property type="project" value="InterPro"/>
</dbReference>
<evidence type="ECO:0000313" key="11">
    <source>
        <dbReference type="Proteomes" id="UP000182347"/>
    </source>
</evidence>
<comment type="pathway">
    <text evidence="1 7">Pyrimidine metabolism; UMP biosynthesis via de novo pathway; (S)-dihydroorotate from bicarbonate: step 2/3.</text>
</comment>
<feature type="binding site" evidence="7">
    <location>
        <position position="271"/>
    </location>
    <ligand>
        <name>carbamoyl phosphate</name>
        <dbReference type="ChEBI" id="CHEBI:58228"/>
    </ligand>
</feature>
<dbReference type="InterPro" id="IPR006130">
    <property type="entry name" value="Asp/Orn_carbamoylTrfase"/>
</dbReference>
<dbReference type="NCBIfam" id="NF002032">
    <property type="entry name" value="PRK00856.1"/>
    <property type="match status" value="1"/>
</dbReference>
<feature type="binding site" evidence="7">
    <location>
        <position position="96"/>
    </location>
    <ligand>
        <name>L-aspartate</name>
        <dbReference type="ChEBI" id="CHEBI:29991"/>
    </ligand>
</feature>
<feature type="binding site" evidence="7">
    <location>
        <position position="149"/>
    </location>
    <ligand>
        <name>carbamoyl phosphate</name>
        <dbReference type="ChEBI" id="CHEBI:58228"/>
    </ligand>
</feature>
<evidence type="ECO:0000256" key="7">
    <source>
        <dbReference type="HAMAP-Rule" id="MF_00001"/>
    </source>
</evidence>
<evidence type="ECO:0000259" key="8">
    <source>
        <dbReference type="Pfam" id="PF00185"/>
    </source>
</evidence>
<dbReference type="STRING" id="482461.SAMN05216244_0675"/>
<dbReference type="Pfam" id="PF02729">
    <property type="entry name" value="OTCace_N"/>
    <property type="match status" value="1"/>
</dbReference>
<comment type="similarity">
    <text evidence="2 7">Belongs to the aspartate/ornithine carbamoyltransferase superfamily. ATCase family.</text>
</comment>
<dbReference type="GO" id="GO:0044205">
    <property type="term" value="P:'de novo' UMP biosynthetic process"/>
    <property type="evidence" value="ECO:0007669"/>
    <property type="project" value="UniProtKB-UniRule"/>
</dbReference>
<dbReference type="AlphaFoldDB" id="A0A1G9MP89"/>
<dbReference type="Proteomes" id="UP000182347">
    <property type="component" value="Unassembled WGS sequence"/>
</dbReference>
<gene>
    <name evidence="7" type="primary">pyrB</name>
    <name evidence="10" type="ORF">SAMN05216244_0675</name>
</gene>
<reference evidence="11" key="1">
    <citation type="submission" date="2016-10" db="EMBL/GenBank/DDBJ databases">
        <authorList>
            <person name="Varghese N."/>
            <person name="Submissions S."/>
        </authorList>
    </citation>
    <scope>NUCLEOTIDE SEQUENCE [LARGE SCALE GENOMIC DNA]</scope>
    <source>
        <strain evidence="11">CGMCC 1.6199</strain>
    </source>
</reference>
<comment type="catalytic activity">
    <reaction evidence="6 7">
        <text>carbamoyl phosphate + L-aspartate = N-carbamoyl-L-aspartate + phosphate + H(+)</text>
        <dbReference type="Rhea" id="RHEA:20013"/>
        <dbReference type="ChEBI" id="CHEBI:15378"/>
        <dbReference type="ChEBI" id="CHEBI:29991"/>
        <dbReference type="ChEBI" id="CHEBI:32814"/>
        <dbReference type="ChEBI" id="CHEBI:43474"/>
        <dbReference type="ChEBI" id="CHEBI:58228"/>
        <dbReference type="EC" id="2.1.3.2"/>
    </reaction>
</comment>
<dbReference type="InterPro" id="IPR036901">
    <property type="entry name" value="Asp/Orn_carbamoylTrfase_sf"/>
</dbReference>
<feature type="binding site" evidence="7">
    <location>
        <position position="229"/>
    </location>
    <ligand>
        <name>L-aspartate</name>
        <dbReference type="ChEBI" id="CHEBI:29991"/>
    </ligand>
</feature>
<evidence type="ECO:0000256" key="3">
    <source>
        <dbReference type="ARBA" id="ARBA00022679"/>
    </source>
</evidence>
<dbReference type="HAMAP" id="MF_00001">
    <property type="entry name" value="Asp_carb_tr"/>
    <property type="match status" value="1"/>
</dbReference>
<feature type="binding site" evidence="7">
    <location>
        <position position="69"/>
    </location>
    <ligand>
        <name>carbamoyl phosphate</name>
        <dbReference type="ChEBI" id="CHEBI:58228"/>
    </ligand>
</feature>
<accession>A0A1G9MP89</accession>
<evidence type="ECO:0000256" key="4">
    <source>
        <dbReference type="ARBA" id="ARBA00022975"/>
    </source>
</evidence>
<feature type="binding site" evidence="7">
    <location>
        <position position="118"/>
    </location>
    <ligand>
        <name>carbamoyl phosphate</name>
        <dbReference type="ChEBI" id="CHEBI:58228"/>
    </ligand>
</feature>
<dbReference type="GO" id="GO:0006520">
    <property type="term" value="P:amino acid metabolic process"/>
    <property type="evidence" value="ECO:0007669"/>
    <property type="project" value="InterPro"/>
</dbReference>
<dbReference type="NCBIfam" id="TIGR00670">
    <property type="entry name" value="asp_carb_tr"/>
    <property type="match status" value="1"/>
</dbReference>
<dbReference type="Gene3D" id="3.40.50.1370">
    <property type="entry name" value="Aspartate/ornithine carbamoyltransferase"/>
    <property type="match status" value="2"/>
</dbReference>
<evidence type="ECO:0000256" key="5">
    <source>
        <dbReference type="ARBA" id="ARBA00043884"/>
    </source>
</evidence>
<dbReference type="GO" id="GO:0005829">
    <property type="term" value="C:cytosol"/>
    <property type="evidence" value="ECO:0007669"/>
    <property type="project" value="TreeGrafter"/>
</dbReference>
<comment type="function">
    <text evidence="5 7">Catalyzes the condensation of carbamoyl phosphate and aspartate to form carbamoyl aspartate and inorganic phosphate, the committed step in the de novo pyrimidine nucleotide biosynthesis pathway.</text>
</comment>
<evidence type="ECO:0000256" key="2">
    <source>
        <dbReference type="ARBA" id="ARBA00008896"/>
    </source>
</evidence>
<proteinExistence type="inferred from homology"/>